<dbReference type="CDD" id="cd14757">
    <property type="entry name" value="GS_EcDosC-like_GGDEF"/>
    <property type="match status" value="1"/>
</dbReference>
<proteinExistence type="predicted"/>
<evidence type="ECO:0000256" key="1">
    <source>
        <dbReference type="ARBA" id="ARBA00001971"/>
    </source>
</evidence>
<keyword evidence="9" id="KW-0408">Iron</keyword>
<dbReference type="GO" id="GO:0005886">
    <property type="term" value="C:plasma membrane"/>
    <property type="evidence" value="ECO:0007669"/>
    <property type="project" value="TreeGrafter"/>
</dbReference>
<keyword evidence="5" id="KW-0808">Transferase</keyword>
<keyword evidence="14" id="KW-1185">Reference proteome</keyword>
<keyword evidence="4" id="KW-0349">Heme</keyword>
<dbReference type="Gene3D" id="3.30.70.270">
    <property type="match status" value="1"/>
</dbReference>
<dbReference type="GO" id="GO:0020037">
    <property type="term" value="F:heme binding"/>
    <property type="evidence" value="ECO:0007669"/>
    <property type="project" value="InterPro"/>
</dbReference>
<dbReference type="GO" id="GO:0000166">
    <property type="term" value="F:nucleotide binding"/>
    <property type="evidence" value="ECO:0007669"/>
    <property type="project" value="UniProtKB-KW"/>
</dbReference>
<dbReference type="GO" id="GO:0043709">
    <property type="term" value="P:cell adhesion involved in single-species biofilm formation"/>
    <property type="evidence" value="ECO:0007669"/>
    <property type="project" value="TreeGrafter"/>
</dbReference>
<dbReference type="EC" id="2.7.7.65" evidence="2"/>
<dbReference type="SMART" id="SM00267">
    <property type="entry name" value="GGDEF"/>
    <property type="match status" value="1"/>
</dbReference>
<dbReference type="CDD" id="cd01949">
    <property type="entry name" value="GGDEF"/>
    <property type="match status" value="1"/>
</dbReference>
<dbReference type="SUPFAM" id="SSF55073">
    <property type="entry name" value="Nucleotide cyclase"/>
    <property type="match status" value="1"/>
</dbReference>
<dbReference type="KEGG" id="aon:DEH84_12060"/>
<protein>
    <recommendedName>
        <fullName evidence="3">Diguanylate cyclase DosC</fullName>
        <ecNumber evidence="2">2.7.7.65</ecNumber>
    </recommendedName>
    <alternativeName>
        <fullName evidence="10">Direct oxygen-sensing cyclase</fullName>
    </alternativeName>
</protein>
<dbReference type="RefSeq" id="WP_109037070.1">
    <property type="nucleotide sequence ID" value="NZ_CP029210.1"/>
</dbReference>
<dbReference type="GO" id="GO:0046872">
    <property type="term" value="F:metal ion binding"/>
    <property type="evidence" value="ECO:0007669"/>
    <property type="project" value="UniProtKB-KW"/>
</dbReference>
<evidence type="ECO:0000256" key="10">
    <source>
        <dbReference type="ARBA" id="ARBA00029839"/>
    </source>
</evidence>
<evidence type="ECO:0000256" key="7">
    <source>
        <dbReference type="ARBA" id="ARBA00022741"/>
    </source>
</evidence>
<dbReference type="GO" id="GO:0052621">
    <property type="term" value="F:diguanylate cyclase activity"/>
    <property type="evidence" value="ECO:0007669"/>
    <property type="project" value="UniProtKB-EC"/>
</dbReference>
<name>A0A2U8FUH9_9BURK</name>
<dbReference type="PROSITE" id="PS50887">
    <property type="entry name" value="GGDEF"/>
    <property type="match status" value="1"/>
</dbReference>
<feature type="domain" description="GGDEF" evidence="12">
    <location>
        <begin position="330"/>
        <end position="462"/>
    </location>
</feature>
<dbReference type="InterPro" id="IPR048442">
    <property type="entry name" value="DosC_2nd"/>
</dbReference>
<evidence type="ECO:0000256" key="2">
    <source>
        <dbReference type="ARBA" id="ARBA00012528"/>
    </source>
</evidence>
<dbReference type="InterPro" id="IPR000160">
    <property type="entry name" value="GGDEF_dom"/>
</dbReference>
<dbReference type="UniPathway" id="UPA00599"/>
<evidence type="ECO:0000256" key="6">
    <source>
        <dbReference type="ARBA" id="ARBA00022723"/>
    </source>
</evidence>
<dbReference type="SUPFAM" id="SSF46458">
    <property type="entry name" value="Globin-like"/>
    <property type="match status" value="1"/>
</dbReference>
<dbReference type="FunFam" id="3.30.70.270:FF:000001">
    <property type="entry name" value="Diguanylate cyclase domain protein"/>
    <property type="match status" value="1"/>
</dbReference>
<dbReference type="GO" id="GO:1902201">
    <property type="term" value="P:negative regulation of bacterial-type flagellum-dependent cell motility"/>
    <property type="evidence" value="ECO:0007669"/>
    <property type="project" value="TreeGrafter"/>
</dbReference>
<evidence type="ECO:0000256" key="8">
    <source>
        <dbReference type="ARBA" id="ARBA00022842"/>
    </source>
</evidence>
<dbReference type="InterPro" id="IPR029787">
    <property type="entry name" value="Nucleotide_cyclase"/>
</dbReference>
<comment type="cofactor">
    <cofactor evidence="1">
        <name>heme</name>
        <dbReference type="ChEBI" id="CHEBI:30413"/>
    </cofactor>
</comment>
<evidence type="ECO:0000256" key="9">
    <source>
        <dbReference type="ARBA" id="ARBA00023004"/>
    </source>
</evidence>
<sequence length="462" mass="51905">MLSLSSTPPSPPDHHAPEEEWQALVHSVTPACRQLVAAVADRHAEALADRFYEVMMAHPRAGAFLAHDVVHERLRASMARWIREVYGDRPNEVATLVAHQRHVGEVHARIQLPINLVTRGARTLKRAMAERLVAACASAAEAQEAERYAGHLMDLAQELMSEAYLRNTQRGARTDEAYRLFSLGQNMSVERERQRSVLLEWGQELLFALHRSSVPGALPRLAHSEFGLWFNHKAAAMFEGAPELEQITEIMERIDDTLLPQLGGPEATAPQPLIMSLQTELDNLKFQLNTLFERQLEVENGRDTLTRLLNRRFLPSVMSREIKLANERHTQFALLLIDVDHFKRINDEEGHDAGDMVLQQAAMLVLNSVRNGDFVFRYGGEELLVMLVEVTPPVAQRIAQELCERFAAADFLVGQGRKLHATVSVGVAVYDGHPDFQHLINRADQAMYEAKQGGRNQVRVAG</sequence>
<comment type="catalytic activity">
    <reaction evidence="11">
        <text>2 GTP = 3',3'-c-di-GMP + 2 diphosphate</text>
        <dbReference type="Rhea" id="RHEA:24898"/>
        <dbReference type="ChEBI" id="CHEBI:33019"/>
        <dbReference type="ChEBI" id="CHEBI:37565"/>
        <dbReference type="ChEBI" id="CHEBI:58805"/>
        <dbReference type="EC" id="2.7.7.65"/>
    </reaction>
</comment>
<evidence type="ECO:0000256" key="4">
    <source>
        <dbReference type="ARBA" id="ARBA00022617"/>
    </source>
</evidence>
<dbReference type="InterPro" id="IPR039435">
    <property type="entry name" value="DosC_GS"/>
</dbReference>
<keyword evidence="6" id="KW-0479">Metal-binding</keyword>
<dbReference type="PANTHER" id="PTHR45138:SF9">
    <property type="entry name" value="DIGUANYLATE CYCLASE DGCM-RELATED"/>
    <property type="match status" value="1"/>
</dbReference>
<dbReference type="EMBL" id="CP029210">
    <property type="protein sequence ID" value="AWI54074.1"/>
    <property type="molecule type" value="Genomic_DNA"/>
</dbReference>
<dbReference type="InterPro" id="IPR012292">
    <property type="entry name" value="Globin/Proto"/>
</dbReference>
<dbReference type="InterPro" id="IPR050469">
    <property type="entry name" value="Diguanylate_Cyclase"/>
</dbReference>
<gene>
    <name evidence="13" type="ORF">DEH84_12060</name>
</gene>
<evidence type="ECO:0000313" key="13">
    <source>
        <dbReference type="EMBL" id="AWI54074.1"/>
    </source>
</evidence>
<dbReference type="OrthoDB" id="9813903at2"/>
<evidence type="ECO:0000256" key="11">
    <source>
        <dbReference type="ARBA" id="ARBA00034247"/>
    </source>
</evidence>
<dbReference type="Pfam" id="PF00990">
    <property type="entry name" value="GGDEF"/>
    <property type="match status" value="1"/>
</dbReference>
<dbReference type="PANTHER" id="PTHR45138">
    <property type="entry name" value="REGULATORY COMPONENTS OF SENSORY TRANSDUCTION SYSTEM"/>
    <property type="match status" value="1"/>
</dbReference>
<dbReference type="InterPro" id="IPR044398">
    <property type="entry name" value="Globin-sensor_dom"/>
</dbReference>
<keyword evidence="7" id="KW-0547">Nucleotide-binding</keyword>
<evidence type="ECO:0000256" key="5">
    <source>
        <dbReference type="ARBA" id="ARBA00022679"/>
    </source>
</evidence>
<evidence type="ECO:0000256" key="3">
    <source>
        <dbReference type="ARBA" id="ARBA00015125"/>
    </source>
</evidence>
<dbReference type="Proteomes" id="UP000244892">
    <property type="component" value="Chromosome"/>
</dbReference>
<dbReference type="AlphaFoldDB" id="A0A2U8FUH9"/>
<accession>A0A2U8FUH9</accession>
<dbReference type="NCBIfam" id="TIGR00254">
    <property type="entry name" value="GGDEF"/>
    <property type="match status" value="1"/>
</dbReference>
<evidence type="ECO:0000313" key="14">
    <source>
        <dbReference type="Proteomes" id="UP000244892"/>
    </source>
</evidence>
<keyword evidence="8" id="KW-0460">Magnesium</keyword>
<evidence type="ECO:0000259" key="12">
    <source>
        <dbReference type="PROSITE" id="PS50887"/>
    </source>
</evidence>
<dbReference type="Gene3D" id="1.10.490.10">
    <property type="entry name" value="Globins"/>
    <property type="match status" value="1"/>
</dbReference>
<dbReference type="Pfam" id="PF21118">
    <property type="entry name" value="DosC_2nd"/>
    <property type="match status" value="1"/>
</dbReference>
<dbReference type="GO" id="GO:0019825">
    <property type="term" value="F:oxygen binding"/>
    <property type="evidence" value="ECO:0007669"/>
    <property type="project" value="InterPro"/>
</dbReference>
<dbReference type="InterPro" id="IPR043128">
    <property type="entry name" value="Rev_trsase/Diguanyl_cyclase"/>
</dbReference>
<dbReference type="InterPro" id="IPR009050">
    <property type="entry name" value="Globin-like_sf"/>
</dbReference>
<organism evidence="13 14">
    <name type="scientific">Aquabacterium olei</name>
    <dbReference type="NCBI Taxonomy" id="1296669"/>
    <lineage>
        <taxon>Bacteria</taxon>
        <taxon>Pseudomonadati</taxon>
        <taxon>Pseudomonadota</taxon>
        <taxon>Betaproteobacteria</taxon>
        <taxon>Burkholderiales</taxon>
        <taxon>Aquabacterium</taxon>
    </lineage>
</organism>
<reference evidence="13 14" key="1">
    <citation type="submission" date="2018-05" db="EMBL/GenBank/DDBJ databases">
        <title>complete genome sequence of Aquabacterium olei NBRC 110486.</title>
        <authorList>
            <person name="Tang B."/>
            <person name="Chang J."/>
            <person name="Zhang L."/>
            <person name="Yang H."/>
        </authorList>
    </citation>
    <scope>NUCLEOTIDE SEQUENCE [LARGE SCALE GENOMIC DNA]</scope>
    <source>
        <strain evidence="13 14">NBRC 110486</strain>
    </source>
</reference>
<dbReference type="Pfam" id="PF11563">
    <property type="entry name" value="Protoglobin"/>
    <property type="match status" value="1"/>
</dbReference>